<evidence type="ECO:0000256" key="2">
    <source>
        <dbReference type="ARBA" id="ARBA00022475"/>
    </source>
</evidence>
<feature type="transmembrane region" description="Helical" evidence="6">
    <location>
        <begin position="44"/>
        <end position="62"/>
    </location>
</feature>
<evidence type="ECO:0000313" key="9">
    <source>
        <dbReference type="Proteomes" id="UP000824055"/>
    </source>
</evidence>
<dbReference type="PROSITE" id="PS50850">
    <property type="entry name" value="MFS"/>
    <property type="match status" value="1"/>
</dbReference>
<dbReference type="Proteomes" id="UP000824055">
    <property type="component" value="Unassembled WGS sequence"/>
</dbReference>
<dbReference type="Pfam" id="PF07690">
    <property type="entry name" value="MFS_1"/>
    <property type="match status" value="1"/>
</dbReference>
<keyword evidence="2" id="KW-1003">Cell membrane</keyword>
<dbReference type="InterPro" id="IPR020846">
    <property type="entry name" value="MFS_dom"/>
</dbReference>
<feature type="transmembrane region" description="Helical" evidence="6">
    <location>
        <begin position="155"/>
        <end position="174"/>
    </location>
</feature>
<dbReference type="InterPro" id="IPR036259">
    <property type="entry name" value="MFS_trans_sf"/>
</dbReference>
<keyword evidence="4 6" id="KW-1133">Transmembrane helix</keyword>
<keyword evidence="3 6" id="KW-0812">Transmembrane</keyword>
<feature type="transmembrane region" description="Helical" evidence="6">
    <location>
        <begin position="355"/>
        <end position="375"/>
    </location>
</feature>
<dbReference type="CDD" id="cd17324">
    <property type="entry name" value="MFS_NepI_like"/>
    <property type="match status" value="1"/>
</dbReference>
<keyword evidence="5 6" id="KW-0472">Membrane</keyword>
<feature type="transmembrane region" description="Helical" evidence="6">
    <location>
        <begin position="128"/>
        <end position="149"/>
    </location>
</feature>
<feature type="domain" description="Major facilitator superfamily (MFS) profile" evidence="7">
    <location>
        <begin position="4"/>
        <end position="379"/>
    </location>
</feature>
<name>A0A9D2JVT5_9BACT</name>
<reference evidence="8" key="2">
    <citation type="submission" date="2021-04" db="EMBL/GenBank/DDBJ databases">
        <authorList>
            <person name="Gilroy R."/>
        </authorList>
    </citation>
    <scope>NUCLEOTIDE SEQUENCE</scope>
    <source>
        <strain evidence="8">ChiHecec3B27-8219</strain>
    </source>
</reference>
<evidence type="ECO:0000313" key="8">
    <source>
        <dbReference type="EMBL" id="HIZ68498.1"/>
    </source>
</evidence>
<feature type="transmembrane region" description="Helical" evidence="6">
    <location>
        <begin position="98"/>
        <end position="116"/>
    </location>
</feature>
<dbReference type="AlphaFoldDB" id="A0A9D2JVT5"/>
<comment type="caution">
    <text evidence="8">The sequence shown here is derived from an EMBL/GenBank/DDBJ whole genome shotgun (WGS) entry which is preliminary data.</text>
</comment>
<dbReference type="GO" id="GO:0022857">
    <property type="term" value="F:transmembrane transporter activity"/>
    <property type="evidence" value="ECO:0007669"/>
    <property type="project" value="InterPro"/>
</dbReference>
<dbReference type="InterPro" id="IPR011701">
    <property type="entry name" value="MFS"/>
</dbReference>
<sequence length="380" mass="40235">MKKSLIALAFGTLALGIAEFVMMGILPDVAQSLGISIPVAGHLISAYAIGVCCGAPLLVVVHKYPLKSILLVLAGIILLGSTLAAFSTSYWMLLAARFISGLPHGAYFGVASIVAVRLADKRHETGAVSIMIAGMTIANLFGVPLATALSSHLSWRFPFFLVMFVSLIVLYYIWKWVPDVGALPDNGFKHQFAFLKKDAPWMILAATMLANGGIFCWYSYISPLLTSEGGFPTEALPALMIAAGFGMVAGNLISGRLCDHHRPGHVVAYTQCIAITSLLLIFWLADYGWLSAALMVVCTGCLFAVSSPQQFLILKYAPGGELLGGASIQMAFNLGNAAGAFCGGLPIAAGLSPRYAALAGVPFVALGLVSFILFCRKYES</sequence>
<evidence type="ECO:0000256" key="3">
    <source>
        <dbReference type="ARBA" id="ARBA00022692"/>
    </source>
</evidence>
<evidence type="ECO:0000256" key="6">
    <source>
        <dbReference type="SAM" id="Phobius"/>
    </source>
</evidence>
<evidence type="ECO:0000256" key="1">
    <source>
        <dbReference type="ARBA" id="ARBA00004651"/>
    </source>
</evidence>
<feature type="transmembrane region" description="Helical" evidence="6">
    <location>
        <begin position="266"/>
        <end position="285"/>
    </location>
</feature>
<feature type="transmembrane region" description="Helical" evidence="6">
    <location>
        <begin position="235"/>
        <end position="254"/>
    </location>
</feature>
<dbReference type="InterPro" id="IPR050189">
    <property type="entry name" value="MFS_Efflux_Transporters"/>
</dbReference>
<dbReference type="EMBL" id="DXBE01000011">
    <property type="protein sequence ID" value="HIZ68498.1"/>
    <property type="molecule type" value="Genomic_DNA"/>
</dbReference>
<gene>
    <name evidence="8" type="ORF">H9966_01190</name>
</gene>
<evidence type="ECO:0000259" key="7">
    <source>
        <dbReference type="PROSITE" id="PS50850"/>
    </source>
</evidence>
<reference evidence="8" key="1">
    <citation type="journal article" date="2021" name="PeerJ">
        <title>Extensive microbial diversity within the chicken gut microbiome revealed by metagenomics and culture.</title>
        <authorList>
            <person name="Gilroy R."/>
            <person name="Ravi A."/>
            <person name="Getino M."/>
            <person name="Pursley I."/>
            <person name="Horton D.L."/>
            <person name="Alikhan N.F."/>
            <person name="Baker D."/>
            <person name="Gharbi K."/>
            <person name="Hall N."/>
            <person name="Watson M."/>
            <person name="Adriaenssens E.M."/>
            <person name="Foster-Nyarko E."/>
            <person name="Jarju S."/>
            <person name="Secka A."/>
            <person name="Antonio M."/>
            <person name="Oren A."/>
            <person name="Chaudhuri R.R."/>
            <person name="La Ragione R."/>
            <person name="Hildebrand F."/>
            <person name="Pallen M.J."/>
        </authorList>
    </citation>
    <scope>NUCLEOTIDE SEQUENCE</scope>
    <source>
        <strain evidence="8">ChiHecec3B27-8219</strain>
    </source>
</reference>
<evidence type="ECO:0000256" key="5">
    <source>
        <dbReference type="ARBA" id="ARBA00023136"/>
    </source>
</evidence>
<feature type="transmembrane region" description="Helical" evidence="6">
    <location>
        <begin position="199"/>
        <end position="220"/>
    </location>
</feature>
<comment type="subcellular location">
    <subcellularLocation>
        <location evidence="1">Cell membrane</location>
        <topology evidence="1">Multi-pass membrane protein</topology>
    </subcellularLocation>
</comment>
<evidence type="ECO:0000256" key="4">
    <source>
        <dbReference type="ARBA" id="ARBA00022989"/>
    </source>
</evidence>
<dbReference type="PANTHER" id="PTHR43124:SF6">
    <property type="entry name" value="TRANSPORTER ARAJ-RELATED"/>
    <property type="match status" value="1"/>
</dbReference>
<protein>
    <submittedName>
        <fullName evidence="8">MFS transporter</fullName>
    </submittedName>
</protein>
<dbReference type="SUPFAM" id="SSF103473">
    <property type="entry name" value="MFS general substrate transporter"/>
    <property type="match status" value="1"/>
</dbReference>
<organism evidence="8 9">
    <name type="scientific">Candidatus Prevotella avicola</name>
    <dbReference type="NCBI Taxonomy" id="2838738"/>
    <lineage>
        <taxon>Bacteria</taxon>
        <taxon>Pseudomonadati</taxon>
        <taxon>Bacteroidota</taxon>
        <taxon>Bacteroidia</taxon>
        <taxon>Bacteroidales</taxon>
        <taxon>Prevotellaceae</taxon>
        <taxon>Prevotella</taxon>
    </lineage>
</organism>
<dbReference type="Gene3D" id="1.20.1250.20">
    <property type="entry name" value="MFS general substrate transporter like domains"/>
    <property type="match status" value="2"/>
</dbReference>
<feature type="transmembrane region" description="Helical" evidence="6">
    <location>
        <begin position="69"/>
        <end position="92"/>
    </location>
</feature>
<proteinExistence type="predicted"/>
<feature type="transmembrane region" description="Helical" evidence="6">
    <location>
        <begin position="326"/>
        <end position="349"/>
    </location>
</feature>
<dbReference type="GO" id="GO:0005886">
    <property type="term" value="C:plasma membrane"/>
    <property type="evidence" value="ECO:0007669"/>
    <property type="project" value="UniProtKB-SubCell"/>
</dbReference>
<feature type="transmembrane region" description="Helical" evidence="6">
    <location>
        <begin position="291"/>
        <end position="314"/>
    </location>
</feature>
<dbReference type="PANTHER" id="PTHR43124">
    <property type="entry name" value="PURINE EFFLUX PUMP PBUE"/>
    <property type="match status" value="1"/>
</dbReference>
<accession>A0A9D2JVT5</accession>